<evidence type="ECO:0000313" key="7">
    <source>
        <dbReference type="Proteomes" id="UP000272942"/>
    </source>
</evidence>
<reference evidence="8" key="1">
    <citation type="submission" date="2016-06" db="UniProtKB">
        <authorList>
            <consortium name="WormBaseParasite"/>
        </authorList>
    </citation>
    <scope>IDENTIFICATION</scope>
</reference>
<dbReference type="InterPro" id="IPR035914">
    <property type="entry name" value="Sperma_CUB_dom_sf"/>
</dbReference>
<feature type="signal peptide" evidence="4">
    <location>
        <begin position="1"/>
        <end position="28"/>
    </location>
</feature>
<evidence type="ECO:0000256" key="2">
    <source>
        <dbReference type="PROSITE-ProRule" id="PRU00059"/>
    </source>
</evidence>
<feature type="domain" description="CUB" evidence="5">
    <location>
        <begin position="150"/>
        <end position="270"/>
    </location>
</feature>
<dbReference type="WBParaSite" id="ECPE_0001251301-mRNA-1">
    <property type="protein sequence ID" value="ECPE_0001251301-mRNA-1"/>
    <property type="gene ID" value="ECPE_0001251301"/>
</dbReference>
<organism evidence="8">
    <name type="scientific">Echinostoma caproni</name>
    <dbReference type="NCBI Taxonomy" id="27848"/>
    <lineage>
        <taxon>Eukaryota</taxon>
        <taxon>Metazoa</taxon>
        <taxon>Spiralia</taxon>
        <taxon>Lophotrochozoa</taxon>
        <taxon>Platyhelminthes</taxon>
        <taxon>Trematoda</taxon>
        <taxon>Digenea</taxon>
        <taxon>Plagiorchiida</taxon>
        <taxon>Echinostomata</taxon>
        <taxon>Echinostomatoidea</taxon>
        <taxon>Echinostomatidae</taxon>
        <taxon>Echinostoma</taxon>
    </lineage>
</organism>
<feature type="compositionally biased region" description="Basic residues" evidence="3">
    <location>
        <begin position="100"/>
        <end position="112"/>
    </location>
</feature>
<name>A0A183AZU2_9TREM</name>
<dbReference type="Gene3D" id="2.60.120.290">
    <property type="entry name" value="Spermadhesin, CUB domain"/>
    <property type="match status" value="1"/>
</dbReference>
<evidence type="ECO:0000259" key="5">
    <source>
        <dbReference type="PROSITE" id="PS01180"/>
    </source>
</evidence>
<sequence length="278" mass="31506">MSQIRLLILVPLYSRCLVLVSLAAWVKADPSIHLTPPTTTTSTTTSTITPLTPALTNGQTSAHALNQTRIIDHPVPSPIDLSTTSDPGRDTPSTVIGQSARRHNPSWRRKRRFAEADRETLPGQDPRCDQFIHSVEVVQPRDPSVMTDFFGVSATQKRVKEYQFQTPNWPKPFPFEIDCIKIISAPTKHHRILLNFRGVFELEPEPNCLGDFLEVRDGAFGFSPLLGRFCSRRVPNVGNGIQTTGQYMWLRFRSDSTIPHRGFQAVYRFYETSKFPWD</sequence>
<dbReference type="EMBL" id="UZAN01052939">
    <property type="protein sequence ID" value="VDP89750.1"/>
    <property type="molecule type" value="Genomic_DNA"/>
</dbReference>
<evidence type="ECO:0000256" key="3">
    <source>
        <dbReference type="SAM" id="MobiDB-lite"/>
    </source>
</evidence>
<proteinExistence type="predicted"/>
<dbReference type="PANTHER" id="PTHR46908">
    <property type="entry name" value="CUBILIN-LIKE PROTEIN"/>
    <property type="match status" value="1"/>
</dbReference>
<dbReference type="PROSITE" id="PS01180">
    <property type="entry name" value="CUB"/>
    <property type="match status" value="1"/>
</dbReference>
<dbReference type="Pfam" id="PF00431">
    <property type="entry name" value="CUB"/>
    <property type="match status" value="1"/>
</dbReference>
<feature type="compositionally biased region" description="Polar residues" evidence="3">
    <location>
        <begin position="80"/>
        <end position="97"/>
    </location>
</feature>
<dbReference type="AlphaFoldDB" id="A0A183AZU2"/>
<dbReference type="InterPro" id="IPR052129">
    <property type="entry name" value="Spermadhesin-Link_domain"/>
</dbReference>
<dbReference type="PANTHER" id="PTHR46908:SF4">
    <property type="entry name" value="TUMOR NECROSIS FACTOR-INDUCIBLE GENE 6 PROTEIN"/>
    <property type="match status" value="1"/>
</dbReference>
<dbReference type="FunFam" id="2.60.120.290:FF:000005">
    <property type="entry name" value="Procollagen C-endopeptidase enhancer 1"/>
    <property type="match status" value="1"/>
</dbReference>
<feature type="region of interest" description="Disordered" evidence="3">
    <location>
        <begin position="73"/>
        <end position="126"/>
    </location>
</feature>
<evidence type="ECO:0000256" key="1">
    <source>
        <dbReference type="ARBA" id="ARBA00023157"/>
    </source>
</evidence>
<feature type="chain" id="PRO_5043138252" evidence="4">
    <location>
        <begin position="29"/>
        <end position="278"/>
    </location>
</feature>
<reference evidence="6 7" key="2">
    <citation type="submission" date="2018-11" db="EMBL/GenBank/DDBJ databases">
        <authorList>
            <consortium name="Pathogen Informatics"/>
        </authorList>
    </citation>
    <scope>NUCLEOTIDE SEQUENCE [LARGE SCALE GENOMIC DNA]</scope>
    <source>
        <strain evidence="6 7">Egypt</strain>
    </source>
</reference>
<dbReference type="SUPFAM" id="SSF49854">
    <property type="entry name" value="Spermadhesin, CUB domain"/>
    <property type="match status" value="1"/>
</dbReference>
<protein>
    <submittedName>
        <fullName evidence="8">CUB domain-containing protein</fullName>
    </submittedName>
</protein>
<gene>
    <name evidence="6" type="ORF">ECPE_LOCUS12478</name>
</gene>
<evidence type="ECO:0000313" key="8">
    <source>
        <dbReference type="WBParaSite" id="ECPE_0001251301-mRNA-1"/>
    </source>
</evidence>
<dbReference type="InterPro" id="IPR000859">
    <property type="entry name" value="CUB_dom"/>
</dbReference>
<dbReference type="CDD" id="cd00041">
    <property type="entry name" value="CUB"/>
    <property type="match status" value="1"/>
</dbReference>
<keyword evidence="4" id="KW-0732">Signal</keyword>
<evidence type="ECO:0000256" key="4">
    <source>
        <dbReference type="SAM" id="SignalP"/>
    </source>
</evidence>
<evidence type="ECO:0000313" key="6">
    <source>
        <dbReference type="EMBL" id="VDP89750.1"/>
    </source>
</evidence>
<dbReference type="Proteomes" id="UP000272942">
    <property type="component" value="Unassembled WGS sequence"/>
</dbReference>
<accession>A0A183AZU2</accession>
<comment type="caution">
    <text evidence="2">Lacks conserved residue(s) required for the propagation of feature annotation.</text>
</comment>
<keyword evidence="1" id="KW-1015">Disulfide bond</keyword>
<keyword evidence="7" id="KW-1185">Reference proteome</keyword>
<dbReference type="OrthoDB" id="9971251at2759"/>
<feature type="compositionally biased region" description="Basic and acidic residues" evidence="3">
    <location>
        <begin position="113"/>
        <end position="126"/>
    </location>
</feature>
<dbReference type="SMART" id="SM00042">
    <property type="entry name" value="CUB"/>
    <property type="match status" value="1"/>
</dbReference>